<evidence type="ECO:0000256" key="9">
    <source>
        <dbReference type="RuleBase" id="RU364142"/>
    </source>
</evidence>
<comment type="similarity">
    <text evidence="2 9">Belongs to the Mediator complex subunit 5 family.</text>
</comment>
<reference evidence="11 12" key="1">
    <citation type="submission" date="2019-04" db="EMBL/GenBank/DDBJ databases">
        <title>Comparative genomics and transcriptomics to analyze fruiting body development in filamentous ascomycetes.</title>
        <authorList>
            <consortium name="DOE Joint Genome Institute"/>
            <person name="Lutkenhaus R."/>
            <person name="Traeger S."/>
            <person name="Breuer J."/>
            <person name="Kuo A."/>
            <person name="Lipzen A."/>
            <person name="Pangilinan J."/>
            <person name="Dilworth D."/>
            <person name="Sandor L."/>
            <person name="Poggeler S."/>
            <person name="Barry K."/>
            <person name="Grigoriev I.V."/>
            <person name="Nowrousian M."/>
        </authorList>
    </citation>
    <scope>NUCLEOTIDE SEQUENCE [LARGE SCALE GENOMIC DNA]</scope>
    <source>
        <strain evidence="11 12">CBS 389.68</strain>
    </source>
</reference>
<dbReference type="Pfam" id="PF08689">
    <property type="entry name" value="Med5"/>
    <property type="match status" value="1"/>
</dbReference>
<keyword evidence="4 9" id="KW-0805">Transcription regulation</keyword>
<dbReference type="OrthoDB" id="5322661at2759"/>
<dbReference type="GO" id="GO:0006357">
    <property type="term" value="P:regulation of transcription by RNA polymerase II"/>
    <property type="evidence" value="ECO:0007669"/>
    <property type="project" value="InterPro"/>
</dbReference>
<evidence type="ECO:0000256" key="7">
    <source>
        <dbReference type="ARBA" id="ARBA00023242"/>
    </source>
</evidence>
<evidence type="ECO:0000256" key="4">
    <source>
        <dbReference type="ARBA" id="ARBA00023015"/>
    </source>
</evidence>
<feature type="region of interest" description="Disordered" evidence="10">
    <location>
        <begin position="890"/>
        <end position="923"/>
    </location>
</feature>
<keyword evidence="12" id="KW-1185">Reference proteome</keyword>
<proteinExistence type="inferred from homology"/>
<name>A0A4S2MV06_9PEZI</name>
<comment type="subcellular location">
    <subcellularLocation>
        <location evidence="1 9">Nucleus</location>
    </subcellularLocation>
</comment>
<gene>
    <name evidence="9" type="primary">MED5</name>
    <name evidence="11" type="ORF">EX30DRAFT_396342</name>
</gene>
<dbReference type="GO" id="GO:0003712">
    <property type="term" value="F:transcription coregulator activity"/>
    <property type="evidence" value="ECO:0007669"/>
    <property type="project" value="InterPro"/>
</dbReference>
<dbReference type="GO" id="GO:0016592">
    <property type="term" value="C:mediator complex"/>
    <property type="evidence" value="ECO:0007669"/>
    <property type="project" value="InterPro"/>
</dbReference>
<comment type="subunit">
    <text evidence="9">Component of the Mediator complex.</text>
</comment>
<keyword evidence="6 9" id="KW-0804">Transcription</keyword>
<evidence type="ECO:0000256" key="1">
    <source>
        <dbReference type="ARBA" id="ARBA00004123"/>
    </source>
</evidence>
<evidence type="ECO:0000256" key="2">
    <source>
        <dbReference type="ARBA" id="ARBA00008782"/>
    </source>
</evidence>
<organism evidence="11 12">
    <name type="scientific">Ascodesmis nigricans</name>
    <dbReference type="NCBI Taxonomy" id="341454"/>
    <lineage>
        <taxon>Eukaryota</taxon>
        <taxon>Fungi</taxon>
        <taxon>Dikarya</taxon>
        <taxon>Ascomycota</taxon>
        <taxon>Pezizomycotina</taxon>
        <taxon>Pezizomycetes</taxon>
        <taxon>Pezizales</taxon>
        <taxon>Ascodesmidaceae</taxon>
        <taxon>Ascodesmis</taxon>
    </lineage>
</organism>
<dbReference type="Proteomes" id="UP000298138">
    <property type="component" value="Unassembled WGS sequence"/>
</dbReference>
<dbReference type="InterPro" id="IPR014801">
    <property type="entry name" value="Mediator_Med5_fun"/>
</dbReference>
<accession>A0A4S2MV06</accession>
<evidence type="ECO:0000256" key="6">
    <source>
        <dbReference type="ARBA" id="ARBA00023163"/>
    </source>
</evidence>
<dbReference type="EMBL" id="ML220125">
    <property type="protein sequence ID" value="TGZ80326.1"/>
    <property type="molecule type" value="Genomic_DNA"/>
</dbReference>
<evidence type="ECO:0000313" key="11">
    <source>
        <dbReference type="EMBL" id="TGZ80326.1"/>
    </source>
</evidence>
<evidence type="ECO:0000256" key="10">
    <source>
        <dbReference type="SAM" id="MobiDB-lite"/>
    </source>
</evidence>
<evidence type="ECO:0000313" key="12">
    <source>
        <dbReference type="Proteomes" id="UP000298138"/>
    </source>
</evidence>
<dbReference type="PANTHER" id="PTHR35784">
    <property type="entry name" value="MEDIATOR OF RNA POLYMERASE II TRANSCRIPTION SUBUNIT 5"/>
    <property type="match status" value="1"/>
</dbReference>
<feature type="compositionally biased region" description="Low complexity" evidence="10">
    <location>
        <begin position="890"/>
        <end position="901"/>
    </location>
</feature>
<comment type="function">
    <text evidence="9">Component of the Mediator complex, a coactivator involved in the regulated transcription of nearly all RNA polymerase II-dependent genes. Mediator functions as a bridge to convey information from gene-specific regulatory proteins to the basal RNA polymerase II transcription machinery. Mediator is recruited to promoters by direct interactions with regulatory proteins and serves as a scaffold for the assembly of a functional preinitiation complex with RNA polymerase II and the general transcription factors.</text>
</comment>
<keyword evidence="7 9" id="KW-0539">Nucleus</keyword>
<dbReference type="AlphaFoldDB" id="A0A4S2MV06"/>
<dbReference type="PANTHER" id="PTHR35784:SF1">
    <property type="entry name" value="MEDIATOR OF RNA POLYMERASE II TRANSCRIPTION SUBUNIT 5"/>
    <property type="match status" value="1"/>
</dbReference>
<protein>
    <recommendedName>
        <fullName evidence="3 9">Mediator of RNA polymerase II transcription subunit 5</fullName>
    </recommendedName>
    <alternativeName>
        <fullName evidence="8 9">Mediator complex subunit 5</fullName>
    </alternativeName>
</protein>
<keyword evidence="5 9" id="KW-0010">Activator</keyword>
<evidence type="ECO:0000256" key="5">
    <source>
        <dbReference type="ARBA" id="ARBA00023159"/>
    </source>
</evidence>
<evidence type="ECO:0000256" key="8">
    <source>
        <dbReference type="ARBA" id="ARBA00031256"/>
    </source>
</evidence>
<dbReference type="InParanoid" id="A0A4S2MV06"/>
<dbReference type="STRING" id="341454.A0A4S2MV06"/>
<evidence type="ECO:0000256" key="3">
    <source>
        <dbReference type="ARBA" id="ARBA00020628"/>
    </source>
</evidence>
<sequence>MTIPTPTDDTYHRFFKLCLGRRVSISEFETLFQQLHTRHPLSSSALTKHILSPTLIHGRSDPLHLEILQWLLTRDHLSASQVLAELLRTSGLTTPTTSPPIHREALEQDVFLVLVHSVAIGKPRAPESIWTVLHSLTIWMDAILTTTTTTSDSQILTDAISVHHRGRIETLGELVIAFATQEDVIKLLSQPGGKRERTAAFLAALEGFLQCVQVFGVLVLVPRLEELREMYVMKGQRREEEVMEGIVMGLGDAQAGVCARAHLYVWLSSLLAGVPNVEENYVVGYLLSRYKDSTPEMVTDFMTAVIDVVAHAVHKKEPPATLMLLRSFLVNKIPLILLRLSQYPQILSGAISQAFLRADTGALQDISPSRFDPYSLRPNDTQDMFDPENMNVDLRSDFLFACALHGIVDESEITTMLGELPVSAMSASGKYTVELLQEQYHANHDRADRLLEEIESMEGNAGAVCRTLFEIMKGMCETRATMPLRNFCSFLTRKTSSIDIMLLFVKSSELLEPLCDLLDTWRYEEDQGEYQPVYEEFGSILLFVFTVIRRYNLPISSLYVTHPLPQESFLATLLTIHDSPIDSLPPDRYTSLGGWIKELFELEGISDSLMSSCSPQEFYYLVPTLFTQTLAAYQQGVLDKEIITEAFGFLLQPFLLPSIVAGLQVISTHLWANITNPSTALALLAPLILTGDSLTAETAEAHRTAISIPARQLCTVLTTVIHHLQSHPQQQPEQPENLTTALKLLSRLRPLQHFTRSSTPSKDELDGFVQHGSTIAQTLTTSFTLLATWQPSAPSPPPAVFSMKLLTASRFLLGPRKMLRVLLQACVDVIQLQPGGARQGEAEDVLAAVLMCYLPVALAEGGGLSSSSSSSSSSMPLLDTARLVLGDLQSSPSTAAASSTTPAPPAPPATAPQQPGSTVPAPAPQQKITHLSLLHSLIPRIDAHLSSIDELGRTQPQMAVVAMQPHEMEMVMEGMEGMEGMGMEGVGVGMDAVDVEMGEMGEMGEMEMMMMQQGMGMMEYAEMGFT</sequence>